<protein>
    <submittedName>
        <fullName evidence="1">Uncharacterized protein</fullName>
    </submittedName>
</protein>
<evidence type="ECO:0000313" key="1">
    <source>
        <dbReference type="EMBL" id="AOY83795.1"/>
    </source>
</evidence>
<sequence length="66" mass="7728">MLSLQPNKTKVLSWENTVFEKFSENVINSTGFFDKPQEDNIPDILVPCINKAMPFYEKMSKYRLIV</sequence>
<evidence type="ECO:0000313" key="2">
    <source>
        <dbReference type="Proteomes" id="UP000176944"/>
    </source>
</evidence>
<name>A0A1D9G8G8_MOOP1</name>
<organism evidence="1 2">
    <name type="scientific">Moorena producens (strain JHB)</name>
    <dbReference type="NCBI Taxonomy" id="1454205"/>
    <lineage>
        <taxon>Bacteria</taxon>
        <taxon>Bacillati</taxon>
        <taxon>Cyanobacteriota</taxon>
        <taxon>Cyanophyceae</taxon>
        <taxon>Coleofasciculales</taxon>
        <taxon>Coleofasciculaceae</taxon>
        <taxon>Moorena</taxon>
    </lineage>
</organism>
<dbReference type="EMBL" id="CP017708">
    <property type="protein sequence ID" value="AOY83795.1"/>
    <property type="molecule type" value="Genomic_DNA"/>
</dbReference>
<reference evidence="2" key="1">
    <citation type="submission" date="2016-10" db="EMBL/GenBank/DDBJ databases">
        <title>Comparative genomics uncovers the prolific and rare metabolic potential of the cyanobacterial genus Moorea.</title>
        <authorList>
            <person name="Leao T."/>
            <person name="Castelao G."/>
            <person name="Korobeynikov A."/>
            <person name="Monroe E.A."/>
            <person name="Podell S."/>
            <person name="Glukhov E."/>
            <person name="Allen E."/>
            <person name="Gerwick W.H."/>
            <person name="Gerwick L."/>
        </authorList>
    </citation>
    <scope>NUCLEOTIDE SEQUENCE [LARGE SCALE GENOMIC DNA]</scope>
    <source>
        <strain evidence="2">JHB</strain>
    </source>
</reference>
<accession>A0A1D9G8G8</accession>
<gene>
    <name evidence="1" type="ORF">BJP36_31635</name>
</gene>
<proteinExistence type="predicted"/>
<dbReference type="AlphaFoldDB" id="A0A1D9G8G8"/>
<dbReference type="Proteomes" id="UP000176944">
    <property type="component" value="Chromosome"/>
</dbReference>